<evidence type="ECO:0000313" key="2">
    <source>
        <dbReference type="Proteomes" id="UP001143391"/>
    </source>
</evidence>
<evidence type="ECO:0000313" key="1">
    <source>
        <dbReference type="EMBL" id="MDF0752765.1"/>
    </source>
</evidence>
<dbReference type="Proteomes" id="UP001143391">
    <property type="component" value="Unassembled WGS sequence"/>
</dbReference>
<sequence>MRTFGKPELGDVDVVGIKGDVVTLIECKNLQMAKTVSEIADICNRFRGEEKDELSKHLRRVEWVNLNRDLVSKRLGIEKIEGVKHLLVTNTEIPKYRSNIKKDSRLKENRLFPLPN</sequence>
<proteinExistence type="predicted"/>
<reference evidence="1" key="1">
    <citation type="submission" date="2022-07" db="EMBL/GenBank/DDBJ databases">
        <title>Marinobacter iranensis a new bacterium isolate from a hipersaline lake in Iran.</title>
        <authorList>
            <person name="Mohammad A.M.A."/>
            <person name="Cristina S.-P."/>
            <person name="Antonio V."/>
        </authorList>
    </citation>
    <scope>NUCLEOTIDE SEQUENCE</scope>
    <source>
        <strain evidence="1">71-i</strain>
    </source>
</reference>
<dbReference type="RefSeq" id="WP_275710404.1">
    <property type="nucleotide sequence ID" value="NZ_JANCMW010000033.1"/>
</dbReference>
<comment type="caution">
    <text evidence="1">The sequence shown here is derived from an EMBL/GenBank/DDBJ whole genome shotgun (WGS) entry which is preliminary data.</text>
</comment>
<gene>
    <name evidence="1" type="ORF">NLU14_21300</name>
</gene>
<keyword evidence="2" id="KW-1185">Reference proteome</keyword>
<evidence type="ECO:0008006" key="3">
    <source>
        <dbReference type="Google" id="ProtNLM"/>
    </source>
</evidence>
<dbReference type="EMBL" id="JANCMW010000033">
    <property type="protein sequence ID" value="MDF0752765.1"/>
    <property type="molecule type" value="Genomic_DNA"/>
</dbReference>
<protein>
    <recommendedName>
        <fullName evidence="3">Restriction endonuclease type IV Mrr domain-containing protein</fullName>
    </recommendedName>
</protein>
<name>A0ABT5YGC8_9GAMM</name>
<accession>A0ABT5YGC8</accession>
<organism evidence="1 2">
    <name type="scientific">Marinobacter iranensis</name>
    <dbReference type="NCBI Taxonomy" id="2962607"/>
    <lineage>
        <taxon>Bacteria</taxon>
        <taxon>Pseudomonadati</taxon>
        <taxon>Pseudomonadota</taxon>
        <taxon>Gammaproteobacteria</taxon>
        <taxon>Pseudomonadales</taxon>
        <taxon>Marinobacteraceae</taxon>
        <taxon>Marinobacter</taxon>
    </lineage>
</organism>